<comment type="caution">
    <text evidence="8">The sequence shown here is derived from an EMBL/GenBank/DDBJ whole genome shotgun (WGS) entry which is preliminary data.</text>
</comment>
<evidence type="ECO:0000313" key="8">
    <source>
        <dbReference type="EMBL" id="MBD3866722.1"/>
    </source>
</evidence>
<dbReference type="SMART" id="SM00849">
    <property type="entry name" value="Lactamase_B"/>
    <property type="match status" value="1"/>
</dbReference>
<evidence type="ECO:0000256" key="3">
    <source>
        <dbReference type="ARBA" id="ARBA00022692"/>
    </source>
</evidence>
<dbReference type="NCBIfam" id="TIGR00361">
    <property type="entry name" value="ComEC_Rec2"/>
    <property type="match status" value="1"/>
</dbReference>
<proteinExistence type="predicted"/>
<feature type="transmembrane region" description="Helical" evidence="6">
    <location>
        <begin position="380"/>
        <end position="406"/>
    </location>
</feature>
<protein>
    <submittedName>
        <fullName evidence="8">DNA internalization-related competence protein ComEC/Rec2</fullName>
    </submittedName>
</protein>
<evidence type="ECO:0000256" key="2">
    <source>
        <dbReference type="ARBA" id="ARBA00022475"/>
    </source>
</evidence>
<feature type="transmembrane region" description="Helical" evidence="6">
    <location>
        <begin position="304"/>
        <end position="323"/>
    </location>
</feature>
<dbReference type="GO" id="GO:0005886">
    <property type="term" value="C:plasma membrane"/>
    <property type="evidence" value="ECO:0007669"/>
    <property type="project" value="UniProtKB-SubCell"/>
</dbReference>
<feature type="transmembrane region" description="Helical" evidence="6">
    <location>
        <begin position="448"/>
        <end position="468"/>
    </location>
</feature>
<dbReference type="Gene3D" id="3.60.15.10">
    <property type="entry name" value="Ribonuclease Z/Hydroxyacylglutathione hydrolase-like"/>
    <property type="match status" value="1"/>
</dbReference>
<dbReference type="InterPro" id="IPR025405">
    <property type="entry name" value="DUF4131"/>
</dbReference>
<dbReference type="AlphaFoldDB" id="A0A8J6XXU4"/>
<dbReference type="InterPro" id="IPR001279">
    <property type="entry name" value="Metallo-B-lactamas"/>
</dbReference>
<feature type="domain" description="Metallo-beta-lactamase" evidence="7">
    <location>
        <begin position="513"/>
        <end position="690"/>
    </location>
</feature>
<dbReference type="Pfam" id="PF13567">
    <property type="entry name" value="DUF4131"/>
    <property type="match status" value="1"/>
</dbReference>
<evidence type="ECO:0000313" key="9">
    <source>
        <dbReference type="Proteomes" id="UP000648239"/>
    </source>
</evidence>
<dbReference type="SUPFAM" id="SSF56281">
    <property type="entry name" value="Metallo-hydrolase/oxidoreductase"/>
    <property type="match status" value="1"/>
</dbReference>
<keyword evidence="3 6" id="KW-0812">Transmembrane</keyword>
<dbReference type="InterPro" id="IPR004797">
    <property type="entry name" value="Competence_ComEC/Rec2"/>
</dbReference>
<keyword evidence="5 6" id="KW-0472">Membrane</keyword>
<dbReference type="InterPro" id="IPR035681">
    <property type="entry name" value="ComA-like_MBL"/>
</dbReference>
<dbReference type="Pfam" id="PF03772">
    <property type="entry name" value="Competence"/>
    <property type="match status" value="1"/>
</dbReference>
<dbReference type="GO" id="GO:0030420">
    <property type="term" value="P:establishment of competence for transformation"/>
    <property type="evidence" value="ECO:0007669"/>
    <property type="project" value="InterPro"/>
</dbReference>
<sequence length="773" mass="80773">MILAGCYLAGRVATSMLTDPAVPVILALVVLGLSAVGMLVQRSPARTTLACVALFLVGVAHGNADLQEDDSGVPFVESEIIGRVLEMPELSAGGDTILRIDVDGRVYRLKVRRSMAGSDDRILALRHGDQVRVWARTGLPAPYANPSADRPARSLRSAGIHRVGTVKSARLVERMATGETGLLRQVDFARARFRTGLDRICDGDADPRGLLGAMLLGDRAGLLPDTVDRLRSAGLVHLIAVSGLHVGLILLLALGALNRLPLPIGFRFLGAPLMLAGVVLLMGTTASILRAAAMALIAGWGNRFGRSAGPVNIMAAAALLLVTLEPSSIHNAGFRLSFAATAGILLLYRPLRRLLPLPAFPGAPLAISIAAYLGTAPWTAALFGTVAPVSLLSNLCSAPLCGVILLSGYPAMFLSAAGLPTLGSGTVALAGCRWLIRLAELAPGSVQQVPAPTVVVITGLLALIPLLARPRSATCRSFLLLALAMAMTCLHLGKLPPVLRGGVLEVTVPDVGQGQAVLVRSGTGAVLVDAGGSRSATFDVGARVVAPQLSRIGIRRLDVLAISHEHLDHAAGAGAILKRFEVGHLWIPPGTASRAAIRPLVELARQRHVPVVLAAQGTVHRGEGWTLSSLHPGNGLEHLSVNDRSLVLHFRTECGAVLLPGDLERAGEQVLLEAVSDPGSLDADLLLAGHHGAANSSSLPFLAAVSPRIVLISAGRGNRFGHPDPGTEDRFLSSPATVASTHRDGLLSWRRDRSGWTLTGYTTGESAGRPARR</sequence>
<dbReference type="PANTHER" id="PTHR30619:SF1">
    <property type="entry name" value="RECOMBINATION PROTEIN 2"/>
    <property type="match status" value="1"/>
</dbReference>
<dbReference type="InterPro" id="IPR036866">
    <property type="entry name" value="RibonucZ/Hydroxyglut_hydro"/>
</dbReference>
<feature type="transmembrane region" description="Helical" evidence="6">
    <location>
        <begin position="475"/>
        <end position="493"/>
    </location>
</feature>
<dbReference type="InterPro" id="IPR052159">
    <property type="entry name" value="Competence_DNA_uptake"/>
</dbReference>
<evidence type="ECO:0000256" key="1">
    <source>
        <dbReference type="ARBA" id="ARBA00004651"/>
    </source>
</evidence>
<feature type="transmembrane region" description="Helical" evidence="6">
    <location>
        <begin position="269"/>
        <end position="292"/>
    </location>
</feature>
<gene>
    <name evidence="8" type="ORF">IFK94_01230</name>
</gene>
<keyword evidence="4 6" id="KW-1133">Transmembrane helix</keyword>
<dbReference type="Proteomes" id="UP000648239">
    <property type="component" value="Unassembled WGS sequence"/>
</dbReference>
<dbReference type="InterPro" id="IPR004477">
    <property type="entry name" value="ComEC_N"/>
</dbReference>
<organism evidence="8 9">
    <name type="scientific">Candidatus Polarisedimenticola svalbardensis</name>
    <dbReference type="NCBI Taxonomy" id="2886004"/>
    <lineage>
        <taxon>Bacteria</taxon>
        <taxon>Pseudomonadati</taxon>
        <taxon>Acidobacteriota</taxon>
        <taxon>Candidatus Polarisedimenticolia</taxon>
        <taxon>Candidatus Polarisedimenticolales</taxon>
        <taxon>Candidatus Polarisedimenticolaceae</taxon>
        <taxon>Candidatus Polarisedimenticola</taxon>
    </lineage>
</organism>
<evidence type="ECO:0000256" key="5">
    <source>
        <dbReference type="ARBA" id="ARBA00023136"/>
    </source>
</evidence>
<dbReference type="CDD" id="cd07731">
    <property type="entry name" value="ComA-like_MBL-fold"/>
    <property type="match status" value="1"/>
</dbReference>
<accession>A0A8J6XXU4</accession>
<evidence type="ECO:0000256" key="4">
    <source>
        <dbReference type="ARBA" id="ARBA00022989"/>
    </source>
</evidence>
<dbReference type="EMBL" id="JACXWD010000002">
    <property type="protein sequence ID" value="MBD3866722.1"/>
    <property type="molecule type" value="Genomic_DNA"/>
</dbReference>
<comment type="subcellular location">
    <subcellularLocation>
        <location evidence="1">Cell membrane</location>
        <topology evidence="1">Multi-pass membrane protein</topology>
    </subcellularLocation>
</comment>
<feature type="transmembrane region" description="Helical" evidence="6">
    <location>
        <begin position="235"/>
        <end position="257"/>
    </location>
</feature>
<dbReference type="NCBIfam" id="TIGR00360">
    <property type="entry name" value="ComEC_N-term"/>
    <property type="match status" value="1"/>
</dbReference>
<reference evidence="8 9" key="1">
    <citation type="submission" date="2020-08" db="EMBL/GenBank/DDBJ databases">
        <title>Acidobacteriota in marine sediments use diverse sulfur dissimilation pathways.</title>
        <authorList>
            <person name="Wasmund K."/>
        </authorList>
    </citation>
    <scope>NUCLEOTIDE SEQUENCE [LARGE SCALE GENOMIC DNA]</scope>
    <source>
        <strain evidence="8">MAG AM4</strain>
    </source>
</reference>
<evidence type="ECO:0000256" key="6">
    <source>
        <dbReference type="SAM" id="Phobius"/>
    </source>
</evidence>
<name>A0A8J6XXU4_9BACT</name>
<feature type="transmembrane region" description="Helical" evidence="6">
    <location>
        <begin position="20"/>
        <end position="40"/>
    </location>
</feature>
<keyword evidence="2" id="KW-1003">Cell membrane</keyword>
<evidence type="ECO:0000259" key="7">
    <source>
        <dbReference type="SMART" id="SM00849"/>
    </source>
</evidence>
<feature type="transmembrane region" description="Helical" evidence="6">
    <location>
        <begin position="355"/>
        <end position="374"/>
    </location>
</feature>
<dbReference type="PANTHER" id="PTHR30619">
    <property type="entry name" value="DNA INTERNALIZATION/COMPETENCE PROTEIN COMEC/REC2"/>
    <property type="match status" value="1"/>
</dbReference>
<dbReference type="Pfam" id="PF00753">
    <property type="entry name" value="Lactamase_B"/>
    <property type="match status" value="1"/>
</dbReference>